<gene>
    <name evidence="10" type="primary">acyP</name>
    <name evidence="10" type="ORF">ERS852582_02014</name>
</gene>
<comment type="catalytic activity">
    <reaction evidence="4 5 6">
        <text>an acyl phosphate + H2O = a carboxylate + phosphate + H(+)</text>
        <dbReference type="Rhea" id="RHEA:14965"/>
        <dbReference type="ChEBI" id="CHEBI:15377"/>
        <dbReference type="ChEBI" id="CHEBI:15378"/>
        <dbReference type="ChEBI" id="CHEBI:29067"/>
        <dbReference type="ChEBI" id="CHEBI:43474"/>
        <dbReference type="ChEBI" id="CHEBI:59918"/>
        <dbReference type="EC" id="3.6.1.7"/>
    </reaction>
</comment>
<evidence type="ECO:0000256" key="4">
    <source>
        <dbReference type="ARBA" id="ARBA00047645"/>
    </source>
</evidence>
<dbReference type="PROSITE" id="PS00150">
    <property type="entry name" value="ACYLPHOSPHATASE_1"/>
    <property type="match status" value="1"/>
</dbReference>
<dbReference type="PROSITE" id="PS51160">
    <property type="entry name" value="ACYLPHOSPHATASE_3"/>
    <property type="match status" value="1"/>
</dbReference>
<evidence type="ECO:0000256" key="6">
    <source>
        <dbReference type="RuleBase" id="RU000553"/>
    </source>
</evidence>
<dbReference type="PRINTS" id="PR00112">
    <property type="entry name" value="ACYLPHPHTASE"/>
</dbReference>
<dbReference type="SUPFAM" id="SSF54975">
    <property type="entry name" value="Acylphosphatase/BLUF domain-like"/>
    <property type="match status" value="1"/>
</dbReference>
<dbReference type="InterPro" id="IPR020456">
    <property type="entry name" value="Acylphosphatase"/>
</dbReference>
<evidence type="ECO:0000256" key="7">
    <source>
        <dbReference type="RuleBase" id="RU004168"/>
    </source>
</evidence>
<dbReference type="RefSeq" id="WP_242852967.1">
    <property type="nucleotide sequence ID" value="NZ_CYXN01000018.1"/>
</dbReference>
<dbReference type="InterPro" id="IPR036046">
    <property type="entry name" value="Acylphosphatase-like_dom_sf"/>
</dbReference>
<dbReference type="GO" id="GO:0003998">
    <property type="term" value="F:acylphosphatase activity"/>
    <property type="evidence" value="ECO:0007669"/>
    <property type="project" value="UniProtKB-EC"/>
</dbReference>
<comment type="similarity">
    <text evidence="1 7">Belongs to the acylphosphatase family.</text>
</comment>
<feature type="active site" evidence="5">
    <location>
        <position position="54"/>
    </location>
</feature>
<dbReference type="Proteomes" id="UP000095649">
    <property type="component" value="Unassembled WGS sequence"/>
</dbReference>
<sequence length="108" mass="12347">MFDFLSKKDRTPPALPQGTERRRYIITGQVQGVGFRYRARYAAQTLDLTGWVQNEDDGSVTLEVQGDPDKFISLFAMIQKSDYIQITGIRSKNIPPDPWERGFSVKGY</sequence>
<dbReference type="InterPro" id="IPR001792">
    <property type="entry name" value="Acylphosphatase-like_dom"/>
</dbReference>
<protein>
    <recommendedName>
        <fullName evidence="3 5">Acylphosphatase</fullName>
        <ecNumber evidence="2 5">3.6.1.7</ecNumber>
    </recommendedName>
</protein>
<name>A0A173UAZ6_9FIRM</name>
<dbReference type="InterPro" id="IPR017968">
    <property type="entry name" value="Acylphosphatase_CS"/>
</dbReference>
<accession>A0A173UAZ6</accession>
<evidence type="ECO:0000256" key="2">
    <source>
        <dbReference type="ARBA" id="ARBA00012150"/>
    </source>
</evidence>
<dbReference type="EC" id="3.6.1.7" evidence="2 5"/>
<dbReference type="PANTHER" id="PTHR47268:SF4">
    <property type="entry name" value="ACYLPHOSPHATASE"/>
    <property type="match status" value="1"/>
</dbReference>
<reference evidence="10 11" key="1">
    <citation type="submission" date="2015-09" db="EMBL/GenBank/DDBJ databases">
        <authorList>
            <consortium name="Pathogen Informatics"/>
        </authorList>
    </citation>
    <scope>NUCLEOTIDE SEQUENCE [LARGE SCALE GENOMIC DNA]</scope>
    <source>
        <strain evidence="10 11">2789STDY5834970</strain>
    </source>
</reference>
<keyword evidence="5 6" id="KW-0378">Hydrolase</keyword>
<feature type="compositionally biased region" description="Basic and acidic residues" evidence="8">
    <location>
        <begin position="1"/>
        <end position="11"/>
    </location>
</feature>
<evidence type="ECO:0000256" key="5">
    <source>
        <dbReference type="PROSITE-ProRule" id="PRU00520"/>
    </source>
</evidence>
<dbReference type="PANTHER" id="PTHR47268">
    <property type="entry name" value="ACYLPHOSPHATASE"/>
    <property type="match status" value="1"/>
</dbReference>
<evidence type="ECO:0000313" key="10">
    <source>
        <dbReference type="EMBL" id="CUN11979.1"/>
    </source>
</evidence>
<dbReference type="EMBL" id="CYXN01000018">
    <property type="protein sequence ID" value="CUN11979.1"/>
    <property type="molecule type" value="Genomic_DNA"/>
</dbReference>
<evidence type="ECO:0000256" key="3">
    <source>
        <dbReference type="ARBA" id="ARBA00015991"/>
    </source>
</evidence>
<evidence type="ECO:0000313" key="11">
    <source>
        <dbReference type="Proteomes" id="UP000095649"/>
    </source>
</evidence>
<evidence type="ECO:0000256" key="8">
    <source>
        <dbReference type="SAM" id="MobiDB-lite"/>
    </source>
</evidence>
<dbReference type="Pfam" id="PF00708">
    <property type="entry name" value="Acylphosphatase"/>
    <property type="match status" value="1"/>
</dbReference>
<evidence type="ECO:0000256" key="1">
    <source>
        <dbReference type="ARBA" id="ARBA00005614"/>
    </source>
</evidence>
<organism evidence="10 11">
    <name type="scientific">Faecalibacterium prausnitzii</name>
    <dbReference type="NCBI Taxonomy" id="853"/>
    <lineage>
        <taxon>Bacteria</taxon>
        <taxon>Bacillati</taxon>
        <taxon>Bacillota</taxon>
        <taxon>Clostridia</taxon>
        <taxon>Eubacteriales</taxon>
        <taxon>Oscillospiraceae</taxon>
        <taxon>Faecalibacterium</taxon>
    </lineage>
</organism>
<feature type="active site" evidence="5">
    <location>
        <position position="36"/>
    </location>
</feature>
<evidence type="ECO:0000259" key="9">
    <source>
        <dbReference type="PROSITE" id="PS51160"/>
    </source>
</evidence>
<dbReference type="AlphaFoldDB" id="A0A173UAZ6"/>
<proteinExistence type="inferred from homology"/>
<feature type="region of interest" description="Disordered" evidence="8">
    <location>
        <begin position="1"/>
        <end position="20"/>
    </location>
</feature>
<feature type="domain" description="Acylphosphatase-like" evidence="9">
    <location>
        <begin position="21"/>
        <end position="107"/>
    </location>
</feature>
<dbReference type="Gene3D" id="3.30.70.100">
    <property type="match status" value="1"/>
</dbReference>
<dbReference type="PROSITE" id="PS00151">
    <property type="entry name" value="ACYLPHOSPHATASE_2"/>
    <property type="match status" value="1"/>
</dbReference>